<accession>A0A1H5K383</accession>
<name>A0A1H5K383_9PSED</name>
<proteinExistence type="predicted"/>
<reference evidence="2 3" key="1">
    <citation type="submission" date="2016-10" db="EMBL/GenBank/DDBJ databases">
        <authorList>
            <person name="de Groot N.N."/>
        </authorList>
    </citation>
    <scope>NUCLEOTIDE SEQUENCE [LARGE SCALE GENOMIC DNA]</scope>
    <source>
        <strain evidence="2 3">BS3662</strain>
    </source>
</reference>
<organism evidence="2 3">
    <name type="scientific">Pseudomonas migulae</name>
    <dbReference type="NCBI Taxonomy" id="78543"/>
    <lineage>
        <taxon>Bacteria</taxon>
        <taxon>Pseudomonadati</taxon>
        <taxon>Pseudomonadota</taxon>
        <taxon>Gammaproteobacteria</taxon>
        <taxon>Pseudomonadales</taxon>
        <taxon>Pseudomonadaceae</taxon>
        <taxon>Pseudomonas</taxon>
    </lineage>
</organism>
<dbReference type="PANTHER" id="PTHR32305">
    <property type="match status" value="1"/>
</dbReference>
<sequence length="933" mass="104805">MASGLSIVECHDLHSYTPSISAIEPRGLPVRAVAYYRRDVGDPVETRVTHQLHDAAGRLSEQRDPRLFALMPSGAAVPANLSTFYSLSGQSLCSHSVDAGWQLSLSGAAGQALEAWDQRGWHRQTEHDSLLRPVAIFEHFPDEPARCAERITWGGSSTDDAPHNRCGQPVRHDDPAGSRLLPEYGLSGVVLAEVRRFLDSLDPPDWPLAETERNSLLEPGDGARAAWHFAATGEALSQTDAKGHVRHFAHDRAGQLREVGLQRAGQPAAETLVSAIEYSALGQIQHELAGNGMRTVSSYDPADGHLLSLANQGPDGAFLQNLSYRYDPAGNITEITDAALPIQYFANQRIEPVRRFTYDTLYQLIKATGWETAKPSFGPALPEWQAFGPPDASRWRNYSETYHYDAAGNLLERNHLGAENDTLTMQVAAHSNRSVKDRPGADLEALFDARGNLLELQPGQALQWNGRNELAQVTQVTRIVAANDWERYVYDAEGMRLRKWRSAAAKSVIHTAEVRYLPGIEVHVNTASGEQLQVISVKAGRCSVRLLYWDGPPPDGVVNDQLRYCFDDHLGSSAFEVDAQAKPISQEVYYPFGGTAWLAGRHVVETSYKTIRYSGKERDATGLYYYGARYYAPWLQRWLNSDPAGALDGLNFYRFVRNNPMNFVDKEGYLPVLRYYFDFAFESSSGIRDLIQQRGVENIRKVSPDLAERLTDAIQVGKNDVERTISDFGNRVFDSERFEQYFGSNVDNEIGEVKNRFLKILKRFEKIENKPDKIVLFADQNGKYKHTMAMIGGADRRNKVYVNFVHRDIRNLSDVVFTLKHELSHQDDSETRTMDYWYLEPSDDDFAKATFQHGVQDPEESKHFARLIQSERIVKGGVLERDIPIEIQEGFIKAAGGENLSEALKVFNRTPELRYKMARRNADTIAAYGSFHN</sequence>
<dbReference type="InterPro" id="IPR022385">
    <property type="entry name" value="Rhs_assc_core"/>
</dbReference>
<evidence type="ECO:0000313" key="2">
    <source>
        <dbReference type="EMBL" id="SEE58957.1"/>
    </source>
</evidence>
<dbReference type="Gene3D" id="2.180.10.10">
    <property type="entry name" value="RHS repeat-associated core"/>
    <property type="match status" value="1"/>
</dbReference>
<dbReference type="Gene3D" id="3.40.390.10">
    <property type="entry name" value="Collagenase (Catalytic Domain)"/>
    <property type="match status" value="1"/>
</dbReference>
<dbReference type="InterPro" id="IPR024079">
    <property type="entry name" value="MetalloPept_cat_dom_sf"/>
</dbReference>
<evidence type="ECO:0000256" key="1">
    <source>
        <dbReference type="SAM" id="MobiDB-lite"/>
    </source>
</evidence>
<feature type="region of interest" description="Disordered" evidence="1">
    <location>
        <begin position="156"/>
        <end position="178"/>
    </location>
</feature>
<dbReference type="AlphaFoldDB" id="A0A1H5K383"/>
<dbReference type="NCBIfam" id="TIGR03696">
    <property type="entry name" value="Rhs_assc_core"/>
    <property type="match status" value="1"/>
</dbReference>
<dbReference type="Proteomes" id="UP000198985">
    <property type="component" value="Unassembled WGS sequence"/>
</dbReference>
<dbReference type="GO" id="GO:0008237">
    <property type="term" value="F:metallopeptidase activity"/>
    <property type="evidence" value="ECO:0007669"/>
    <property type="project" value="InterPro"/>
</dbReference>
<gene>
    <name evidence="2" type="ORF">SAMN04490194_2957</name>
</gene>
<dbReference type="InterPro" id="IPR050708">
    <property type="entry name" value="T6SS_VgrG/RHS"/>
</dbReference>
<dbReference type="PANTHER" id="PTHR32305:SF15">
    <property type="entry name" value="PROTEIN RHSA-RELATED"/>
    <property type="match status" value="1"/>
</dbReference>
<protein>
    <submittedName>
        <fullName evidence="2">Insecticidal toxin complex protein TccC</fullName>
    </submittedName>
</protein>
<dbReference type="EMBL" id="FNTY01000002">
    <property type="protein sequence ID" value="SEE58957.1"/>
    <property type="molecule type" value="Genomic_DNA"/>
</dbReference>
<evidence type="ECO:0000313" key="3">
    <source>
        <dbReference type="Proteomes" id="UP000198985"/>
    </source>
</evidence>